<dbReference type="GO" id="GO:0008897">
    <property type="term" value="F:holo-[acyl-carrier-protein] synthase activity"/>
    <property type="evidence" value="ECO:0007669"/>
    <property type="project" value="InterPro"/>
</dbReference>
<proteinExistence type="inferred from homology"/>
<evidence type="ECO:0000313" key="16">
    <source>
        <dbReference type="EMBL" id="PHZ26546.1"/>
    </source>
</evidence>
<dbReference type="InterPro" id="IPR037143">
    <property type="entry name" value="4-PPantetheinyl_Trfase_dom_sf"/>
</dbReference>
<dbReference type="SUPFAM" id="SSF56214">
    <property type="entry name" value="4'-phosphopantetheinyl transferase"/>
    <property type="match status" value="1"/>
</dbReference>
<feature type="binding site" evidence="13">
    <location>
        <position position="132"/>
    </location>
    <ligand>
        <name>Mg(2+)</name>
        <dbReference type="ChEBI" id="CHEBI:18420"/>
    </ligand>
</feature>
<evidence type="ECO:0000256" key="7">
    <source>
        <dbReference type="ARBA" id="ARBA00023191"/>
    </source>
</evidence>
<comment type="catalytic activity">
    <reaction evidence="11">
        <text>apo-[peptidyl-carrier protein] + CoA = holo-[peptidyl-carrier protein] + adenosine 3',5'-bisphosphate + H(+)</text>
        <dbReference type="Rhea" id="RHEA:46228"/>
        <dbReference type="Rhea" id="RHEA-COMP:11479"/>
        <dbReference type="Rhea" id="RHEA-COMP:11480"/>
        <dbReference type="ChEBI" id="CHEBI:15378"/>
        <dbReference type="ChEBI" id="CHEBI:29999"/>
        <dbReference type="ChEBI" id="CHEBI:57287"/>
        <dbReference type="ChEBI" id="CHEBI:58343"/>
        <dbReference type="ChEBI" id="CHEBI:64479"/>
    </reaction>
</comment>
<comment type="similarity">
    <text evidence="3">Belongs to the P-Pant transferase superfamily. EntD family.</text>
</comment>
<evidence type="ECO:0000256" key="12">
    <source>
        <dbReference type="PIRSR" id="PIRSR603542-1"/>
    </source>
</evidence>
<feature type="binding site" evidence="12">
    <location>
        <position position="131"/>
    </location>
    <ligand>
        <name>CoA</name>
        <dbReference type="ChEBI" id="CHEBI:57287"/>
    </ligand>
</feature>
<evidence type="ECO:0000256" key="2">
    <source>
        <dbReference type="ARBA" id="ARBA00004993"/>
    </source>
</evidence>
<comment type="pathway">
    <text evidence="2">Siderophore biosynthesis; enterobactin biosynthesis.</text>
</comment>
<comment type="caution">
    <text evidence="16">The sequence shown here is derived from an EMBL/GenBank/DDBJ whole genome shotgun (WGS) entry which is preliminary data.</text>
</comment>
<dbReference type="InterPro" id="IPR041354">
    <property type="entry name" value="4PPT_N"/>
</dbReference>
<dbReference type="Pfam" id="PF17837">
    <property type="entry name" value="4PPT_N"/>
    <property type="match status" value="1"/>
</dbReference>
<evidence type="ECO:0000256" key="5">
    <source>
        <dbReference type="ARBA" id="ARBA00019087"/>
    </source>
</evidence>
<evidence type="ECO:0000256" key="10">
    <source>
        <dbReference type="ARBA" id="ARBA00049176"/>
    </source>
</evidence>
<keyword evidence="6" id="KW-0808">Transferase</keyword>
<evidence type="ECO:0000256" key="6">
    <source>
        <dbReference type="ARBA" id="ARBA00022679"/>
    </source>
</evidence>
<evidence type="ECO:0000256" key="1">
    <source>
        <dbReference type="ARBA" id="ARBA00003937"/>
    </source>
</evidence>
<keyword evidence="13" id="KW-0460">Magnesium</keyword>
<feature type="binding site" evidence="12">
    <location>
        <position position="181"/>
    </location>
    <ligand>
        <name>CoA</name>
        <dbReference type="ChEBI" id="CHEBI:57287"/>
    </ligand>
</feature>
<dbReference type="Pfam" id="PF01648">
    <property type="entry name" value="ACPS"/>
    <property type="match status" value="1"/>
</dbReference>
<protein>
    <recommendedName>
        <fullName evidence="5">Enterobactin synthase component D</fullName>
    </recommendedName>
    <alternativeName>
        <fullName evidence="8">4'-phosphopantetheinyl transferase EntD</fullName>
    </alternativeName>
    <alternativeName>
        <fullName evidence="9">Enterochelin synthase D</fullName>
    </alternativeName>
</protein>
<comment type="catalytic activity">
    <reaction evidence="10">
        <text>apo-[aryl-carrier protein] + CoA = holo-[aryl-carrier protein] + adenosine 3',5'-bisphosphate + H(+)</text>
        <dbReference type="Rhea" id="RHEA:48404"/>
        <dbReference type="Rhea" id="RHEA-COMP:15903"/>
        <dbReference type="Rhea" id="RHEA-COMP:17557"/>
        <dbReference type="ChEBI" id="CHEBI:15378"/>
        <dbReference type="ChEBI" id="CHEBI:29999"/>
        <dbReference type="ChEBI" id="CHEBI:57287"/>
        <dbReference type="ChEBI" id="CHEBI:58343"/>
        <dbReference type="ChEBI" id="CHEBI:64479"/>
    </reaction>
</comment>
<comment type="function">
    <text evidence="1">Involved in the biosynthesis of the siderophore enterobactin (enterochelin), which is a macrocyclic trimeric lactone of N-(2,3-dihydroxybenzoyl)-serine. The serine trilactone serves as a scaffolding for the three catechol functionalities that provide hexadentate coordination for the tightly ligated iron(2+) atoms. Plays an essential role in the assembly of the enterobactin by catalyzing the transfer of the 4'-phosphopantetheine (Ppant) moiety from coenzyme A to the apo-domains of both EntB (ArCP domain) and EntF (PCP domain) to yield their holo-forms which make them competent for the activation of 2,3-dihydroxybenzoate (DHB) and L-serine, respectively.</text>
</comment>
<evidence type="ECO:0000256" key="3">
    <source>
        <dbReference type="ARBA" id="ARBA00008342"/>
    </source>
</evidence>
<evidence type="ECO:0000256" key="9">
    <source>
        <dbReference type="ARBA" id="ARBA00031996"/>
    </source>
</evidence>
<keyword evidence="7" id="KW-0259">Enterobactin biosynthesis</keyword>
<feature type="binding site" evidence="12">
    <location>
        <position position="79"/>
    </location>
    <ligand>
        <name>CoA</name>
        <dbReference type="ChEBI" id="CHEBI:57287"/>
    </ligand>
</feature>
<feature type="binding site" evidence="12">
    <location>
        <begin position="111"/>
        <end position="112"/>
    </location>
    <ligand>
        <name>CoA</name>
        <dbReference type="ChEBI" id="CHEBI:57287"/>
    </ligand>
</feature>
<accession>A0A2G4U187</accession>
<feature type="domain" description="4'-phosphopantetheinyl transferase" evidence="14">
    <location>
        <begin position="128"/>
        <end position="188"/>
    </location>
</feature>
<dbReference type="PANTHER" id="PTHR38096">
    <property type="entry name" value="ENTEROBACTIN SYNTHASE COMPONENT D"/>
    <property type="match status" value="1"/>
</dbReference>
<dbReference type="GO" id="GO:0005886">
    <property type="term" value="C:plasma membrane"/>
    <property type="evidence" value="ECO:0007669"/>
    <property type="project" value="TreeGrafter"/>
</dbReference>
<gene>
    <name evidence="16" type="ORF">CS533_15405</name>
</gene>
<dbReference type="InterPro" id="IPR008278">
    <property type="entry name" value="4-PPantetheinyl_Trfase_dom"/>
</dbReference>
<evidence type="ECO:0000259" key="14">
    <source>
        <dbReference type="Pfam" id="PF01648"/>
    </source>
</evidence>
<dbReference type="AlphaFoldDB" id="A0A2G4U187"/>
<evidence type="ECO:0000256" key="11">
    <source>
        <dbReference type="ARBA" id="ARBA00049191"/>
    </source>
</evidence>
<comment type="cofactor">
    <cofactor evidence="13">
        <name>Mg(2+)</name>
        <dbReference type="ChEBI" id="CHEBI:18420"/>
    </cofactor>
</comment>
<keyword evidence="13" id="KW-0479">Metal-binding</keyword>
<evidence type="ECO:0000259" key="15">
    <source>
        <dbReference type="Pfam" id="PF17837"/>
    </source>
</evidence>
<dbReference type="GO" id="GO:0009366">
    <property type="term" value="C:enterobactin synthetase complex"/>
    <property type="evidence" value="ECO:0007669"/>
    <property type="project" value="InterPro"/>
</dbReference>
<reference evidence="16 17" key="1">
    <citation type="submission" date="2017-10" db="EMBL/GenBank/DDBJ databases">
        <authorList>
            <person name="Banno H."/>
            <person name="Chua N.-H."/>
        </authorList>
    </citation>
    <scope>NUCLEOTIDE SEQUENCE [LARGE SCALE GENOMIC DNA]</scope>
    <source>
        <strain evidence="16 17">SCPM-O-B-7607</strain>
    </source>
</reference>
<evidence type="ECO:0000256" key="4">
    <source>
        <dbReference type="ARBA" id="ARBA00011503"/>
    </source>
</evidence>
<dbReference type="EMBL" id="PEHN01000018">
    <property type="protein sequence ID" value="PHZ26546.1"/>
    <property type="molecule type" value="Genomic_DNA"/>
</dbReference>
<evidence type="ECO:0000256" key="13">
    <source>
        <dbReference type="PIRSR" id="PIRSR603542-2"/>
    </source>
</evidence>
<feature type="binding site" evidence="12">
    <location>
        <position position="177"/>
    </location>
    <ligand>
        <name>CoA</name>
        <dbReference type="ChEBI" id="CHEBI:57287"/>
    </ligand>
</feature>
<dbReference type="Proteomes" id="UP000229378">
    <property type="component" value="Unassembled WGS sequence"/>
</dbReference>
<name>A0A2G4U187_YERBE</name>
<dbReference type="GO" id="GO:0009239">
    <property type="term" value="P:enterobactin biosynthetic process"/>
    <property type="evidence" value="ECO:0007669"/>
    <property type="project" value="UniProtKB-UniPathway"/>
</dbReference>
<dbReference type="UniPathway" id="UPA00017"/>
<sequence length="252" mass="28325">MQNGPDVIQQQQWRPIQEPEESILINISQTTLSPTIRLWHARYETTFFPTQNALIRKALHDAKLGTATKKRQAEFWAGRSLMMLAFCQNIPLGKSASGAPAFPKGRNGALSHSRENVLLLEGPDDLLFGVDIEPPLVPVSLQAVLSKVATEAEQKWLRCLPPEQQVYAATILFSAKETLFKLLNREMDIRPCYATVEAREAPNSGSVVFELTRRSGYGLPAGERFIIMYDRIRENTVTWGIHSPKCTSFSNR</sequence>
<evidence type="ECO:0000313" key="17">
    <source>
        <dbReference type="Proteomes" id="UP000229378"/>
    </source>
</evidence>
<dbReference type="PANTHER" id="PTHR38096:SF1">
    <property type="entry name" value="ENTEROBACTIN SYNTHASE COMPONENT D"/>
    <property type="match status" value="1"/>
</dbReference>
<organism evidence="16 17">
    <name type="scientific">Yersinia bercovieri</name>
    <dbReference type="NCBI Taxonomy" id="634"/>
    <lineage>
        <taxon>Bacteria</taxon>
        <taxon>Pseudomonadati</taxon>
        <taxon>Pseudomonadota</taxon>
        <taxon>Gammaproteobacteria</taxon>
        <taxon>Enterobacterales</taxon>
        <taxon>Yersiniaceae</taxon>
        <taxon>Yersinia</taxon>
    </lineage>
</organism>
<feature type="domain" description="4'-phosphopantetheinyl transferase N-terminal" evidence="15">
    <location>
        <begin position="64"/>
        <end position="115"/>
    </location>
</feature>
<comment type="subunit">
    <text evidence="4">EntB, EntD, EntE, and EntF form a multienzyme complex called enterobactin synthase.</text>
</comment>
<feature type="binding site" evidence="12">
    <location>
        <position position="71"/>
    </location>
    <ligand>
        <name>CoA</name>
        <dbReference type="ChEBI" id="CHEBI:57287"/>
    </ligand>
</feature>
<evidence type="ECO:0000256" key="8">
    <source>
        <dbReference type="ARBA" id="ARBA00029894"/>
    </source>
</evidence>
<dbReference type="InterPro" id="IPR003542">
    <property type="entry name" value="Enbac_synth_compD-like"/>
</dbReference>
<dbReference type="GO" id="GO:0000287">
    <property type="term" value="F:magnesium ion binding"/>
    <property type="evidence" value="ECO:0007669"/>
    <property type="project" value="InterPro"/>
</dbReference>
<feature type="binding site" evidence="13">
    <location>
        <position position="131"/>
    </location>
    <ligand>
        <name>Mg(2+)</name>
        <dbReference type="ChEBI" id="CHEBI:18420"/>
    </ligand>
</feature>
<feature type="binding site" evidence="13">
    <location>
        <position position="133"/>
    </location>
    <ligand>
        <name>Mg(2+)</name>
        <dbReference type="ChEBI" id="CHEBI:18420"/>
    </ligand>
</feature>
<dbReference type="RefSeq" id="WP_005279018.1">
    <property type="nucleotide sequence ID" value="NZ_CABHPV010000132.1"/>
</dbReference>